<reference evidence="3 5" key="1">
    <citation type="submission" date="2016-06" db="EMBL/GenBank/DDBJ databases">
        <title>Microsymbionts genomes from the relict species Vavilovia formosa.</title>
        <authorList>
            <person name="Chirak E."/>
            <person name="Kimeklis A."/>
            <person name="Andronov E."/>
        </authorList>
    </citation>
    <scope>NUCLEOTIDE SEQUENCE [LARGE SCALE GENOMIC DNA]</scope>
    <source>
        <strain evidence="3 5">Vaf10</strain>
        <plasmid evidence="5">Plasmid unnamed2</plasmid>
        <plasmid evidence="3">unnamed2</plasmid>
    </source>
</reference>
<keyword evidence="3" id="KW-0614">Plasmid</keyword>
<evidence type="ECO:0000313" key="4">
    <source>
        <dbReference type="EMBL" id="API57487.1"/>
    </source>
</evidence>
<dbReference type="InterPro" id="IPR011111">
    <property type="entry name" value="Plasmid_RepB"/>
</dbReference>
<gene>
    <name evidence="3" type="ORF">BA011_32125</name>
    <name evidence="4" type="ORF">BMW22_39875</name>
</gene>
<dbReference type="GO" id="GO:0007059">
    <property type="term" value="P:chromosome segregation"/>
    <property type="evidence" value="ECO:0007669"/>
    <property type="project" value="TreeGrafter"/>
</dbReference>
<proteinExistence type="inferred from homology"/>
<accession>A0A1B1CLC3</accession>
<dbReference type="NCBIfam" id="TIGR00180">
    <property type="entry name" value="parB_part"/>
    <property type="match status" value="1"/>
</dbReference>
<dbReference type="AlphaFoldDB" id="A0A1B1CLC3"/>
<dbReference type="Proteomes" id="UP000183050">
    <property type="component" value="Plasmid unnamed6"/>
</dbReference>
<evidence type="ECO:0000313" key="3">
    <source>
        <dbReference type="EMBL" id="ANP90564.1"/>
    </source>
</evidence>
<dbReference type="Pfam" id="PF02195">
    <property type="entry name" value="ParB_N"/>
    <property type="match status" value="1"/>
</dbReference>
<geneLocation type="plasmid" evidence="4 6">
    <name>unnamed6</name>
</geneLocation>
<geneLocation type="plasmid" evidence="3 5">
    <name>unnamed2</name>
</geneLocation>
<dbReference type="EMBL" id="CP016289">
    <property type="protein sequence ID" value="ANP90564.1"/>
    <property type="molecule type" value="Genomic_DNA"/>
</dbReference>
<dbReference type="InterPro" id="IPR017819">
    <property type="entry name" value="Plasmid_partition_RepB"/>
</dbReference>
<dbReference type="InterPro" id="IPR003115">
    <property type="entry name" value="ParB_N"/>
</dbReference>
<dbReference type="PANTHER" id="PTHR33375">
    <property type="entry name" value="CHROMOSOME-PARTITIONING PROTEIN PARB-RELATED"/>
    <property type="match status" value="1"/>
</dbReference>
<evidence type="ECO:0000313" key="6">
    <source>
        <dbReference type="Proteomes" id="UP000183050"/>
    </source>
</evidence>
<evidence type="ECO:0000313" key="5">
    <source>
        <dbReference type="Proteomes" id="UP000092691"/>
    </source>
</evidence>
<feature type="domain" description="ParB-like N-terminal" evidence="2">
    <location>
        <begin position="59"/>
        <end position="147"/>
    </location>
</feature>
<dbReference type="Pfam" id="PF07506">
    <property type="entry name" value="RepB"/>
    <property type="match status" value="1"/>
</dbReference>
<evidence type="ECO:0000256" key="1">
    <source>
        <dbReference type="ARBA" id="ARBA00006295"/>
    </source>
</evidence>
<dbReference type="InterPro" id="IPR004437">
    <property type="entry name" value="ParB/RepB/Spo0J"/>
</dbReference>
<evidence type="ECO:0000259" key="2">
    <source>
        <dbReference type="SMART" id="SM00470"/>
    </source>
</evidence>
<dbReference type="Proteomes" id="UP000092691">
    <property type="component" value="Plasmid unnamed2"/>
</dbReference>
<dbReference type="SUPFAM" id="SSF110849">
    <property type="entry name" value="ParB/Sulfiredoxin"/>
    <property type="match status" value="1"/>
</dbReference>
<dbReference type="InterPro" id="IPR036086">
    <property type="entry name" value="ParB/Sulfiredoxin_sf"/>
</dbReference>
<dbReference type="EMBL" id="CP018234">
    <property type="protein sequence ID" value="API57487.1"/>
    <property type="molecule type" value="Genomic_DNA"/>
</dbReference>
<reference evidence="4 6" key="2">
    <citation type="submission" date="2016-11" db="EMBL/GenBank/DDBJ databases">
        <title>Rhizobium leguminosarum bv. viciae strain Vaf12 isolated from Vavilovia formosa root nodules from Russia, Dagestan.</title>
        <authorList>
            <person name="Kimeklis A."/>
        </authorList>
    </citation>
    <scope>NUCLEOTIDE SEQUENCE [LARGE SCALE GENOMIC DNA]</scope>
    <source>
        <strain evidence="4 6">Vaf-108</strain>
        <plasmid evidence="6">Plasmid unnamed6</plasmid>
        <plasmid evidence="4">unnamed6</plasmid>
    </source>
</reference>
<dbReference type="CDD" id="cd16405">
    <property type="entry name" value="RepB_like_N"/>
    <property type="match status" value="1"/>
</dbReference>
<sequence length="320" mass="35927">MSRKNLLNLIQVDADTPTKAPASDNKLVGQVASSMREEKARQARADEIERRLSEGQAVIELDPALVEPSFVRDRMPGDITGLLASIRDQGQQVPILVRPHPTDAGRYQVAFGHRRLRAVQDLGQQVKAIVRNLTDEELVIAQGQENNEREDLSYIEKSRFAHYLKERFPREVIISSMSLDKAEISRMFGIIDQLPADLIDAIGPAPGVGRRSWQELAELVQKSSSQDAIDIVRSEEMQRMASQDRFKAVVSKLKPRRAVRLPDVLSATSGERLAHVKQSKTKLEITIDRTEAADFAAFLLNDAVALFEDRRAMIQREKEA</sequence>
<dbReference type="RefSeq" id="WP_065283994.1">
    <property type="nucleotide sequence ID" value="NZ_CP016289.1"/>
</dbReference>
<dbReference type="SMART" id="SM00470">
    <property type="entry name" value="ParB"/>
    <property type="match status" value="1"/>
</dbReference>
<dbReference type="PANTHER" id="PTHR33375:SF1">
    <property type="entry name" value="CHROMOSOME-PARTITIONING PROTEIN PARB-RELATED"/>
    <property type="match status" value="1"/>
</dbReference>
<dbReference type="NCBIfam" id="TIGR03454">
    <property type="entry name" value="partition_RepB"/>
    <property type="match status" value="1"/>
</dbReference>
<dbReference type="Gene3D" id="3.90.1530.30">
    <property type="match status" value="1"/>
</dbReference>
<dbReference type="GO" id="GO:0003677">
    <property type="term" value="F:DNA binding"/>
    <property type="evidence" value="ECO:0007669"/>
    <property type="project" value="InterPro"/>
</dbReference>
<protein>
    <submittedName>
        <fullName evidence="3">Plasmid partitioning protein RepB</fullName>
    </submittedName>
</protein>
<dbReference type="GO" id="GO:0005694">
    <property type="term" value="C:chromosome"/>
    <property type="evidence" value="ECO:0007669"/>
    <property type="project" value="TreeGrafter"/>
</dbReference>
<dbReference type="InterPro" id="IPR050336">
    <property type="entry name" value="Chromosome_partition/occlusion"/>
</dbReference>
<organism evidence="3 5">
    <name type="scientific">Rhizobium leguminosarum</name>
    <dbReference type="NCBI Taxonomy" id="384"/>
    <lineage>
        <taxon>Bacteria</taxon>
        <taxon>Pseudomonadati</taxon>
        <taxon>Pseudomonadota</taxon>
        <taxon>Alphaproteobacteria</taxon>
        <taxon>Hyphomicrobiales</taxon>
        <taxon>Rhizobiaceae</taxon>
        <taxon>Rhizobium/Agrobacterium group</taxon>
        <taxon>Rhizobium</taxon>
    </lineage>
</organism>
<comment type="similarity">
    <text evidence="1">Belongs to the ParB family.</text>
</comment>
<dbReference type="InterPro" id="IPR037972">
    <property type="entry name" value="RepB_N"/>
</dbReference>
<dbReference type="OrthoDB" id="7908920at2"/>
<name>A0A1B1CLC3_RHILE</name>